<dbReference type="HOGENOM" id="CLU_334368_0_0_1"/>
<keyword evidence="3" id="KW-1185">Reference proteome</keyword>
<dbReference type="KEGG" id="pfj:MYCFIDRAFT_175509"/>
<evidence type="ECO:0000313" key="3">
    <source>
        <dbReference type="Proteomes" id="UP000016932"/>
    </source>
</evidence>
<sequence>MKGKDFRVTQPPRVKPVSKICCGVKAGLNKTRSLQARAVEDMISIVFEMSSLREGLSEVSSTCIVWRSHYGSSSGAQERAMLNDFLQIDSATEARPQIACLDGVGWSGVYGGRSQRTVVARPSSAVMYQVGNDLVIQRSMILQRVVLDLQRVRFHFVQELRPRQHTSGSSNHEIPRCLSGRWNPAIGQAFKASNVVVLQLDMRSGISGALKEAARHLITSIIHGYGSGYDTCLTCCEYSARRSHALDGPVSARTKGFRLKSRCSLLELRVASKDLTPAKRHQRSWAVSFQRDLLLLVVAIVSLGSQFFQASTEDLMPVCPDRSQDFTVSCRSLWRMVDRDDGPIISTGSMALSDTKLELRALSWERTYLVRWRCMALNVTFGLRAAKDAFWSGQNGSLGPQEEGIRCFGPNQSTGARKHSPQHPARQSSKTSSTSSAAERRPITRPSRIMNHKIPPPAPSQMLANTTVQNPIAQLFVIHIPFTSRAVHPTLWRTGPALTFTGVQESSCKGNGKAGVGRRSAVCLDTLDRFDCHRGKRRAVWNARILAGGRFLIRTVLANLLKVLLLSAIFLRFRVNYCPGTYMTFAARTLSRSWSGSGLHTRRAASHFVFTTSSTLVPPCAFKNVAKMTFSLSFQTQGIDISLGDPVHSQLRSNIDRIEIARSTVTAMRLYQDPIDQRSAILVVLGERPSINKHEHYLQGKPPQMSHTIRLTSDPHRSVKQTAQEGLLSNSDPNPPPPKLLTEHPFPHTSAKISLALTPHHRNPDSPLSTNSPILLPRTFHQIYVRRQQESIWYWVHVPNFTIADLVDSVSSGGNSRTVIEDDLRDVPLSRIRSRLGILEEGDLRFALYEDLEG</sequence>
<feature type="region of interest" description="Disordered" evidence="1">
    <location>
        <begin position="401"/>
        <end position="463"/>
    </location>
</feature>
<gene>
    <name evidence="2" type="ORF">MYCFIDRAFT_175509</name>
</gene>
<dbReference type="OrthoDB" id="3644923at2759"/>
<dbReference type="GeneID" id="19333390"/>
<organism evidence="2 3">
    <name type="scientific">Pseudocercospora fijiensis (strain CIRAD86)</name>
    <name type="common">Black leaf streak disease fungus</name>
    <name type="synonym">Mycosphaerella fijiensis</name>
    <dbReference type="NCBI Taxonomy" id="383855"/>
    <lineage>
        <taxon>Eukaryota</taxon>
        <taxon>Fungi</taxon>
        <taxon>Dikarya</taxon>
        <taxon>Ascomycota</taxon>
        <taxon>Pezizomycotina</taxon>
        <taxon>Dothideomycetes</taxon>
        <taxon>Dothideomycetidae</taxon>
        <taxon>Mycosphaerellales</taxon>
        <taxon>Mycosphaerellaceae</taxon>
        <taxon>Pseudocercospora</taxon>
    </lineage>
</organism>
<dbReference type="RefSeq" id="XP_007927432.1">
    <property type="nucleotide sequence ID" value="XM_007929241.1"/>
</dbReference>
<dbReference type="EMBL" id="KB446559">
    <property type="protein sequence ID" value="EME81931.1"/>
    <property type="molecule type" value="Genomic_DNA"/>
</dbReference>
<proteinExistence type="predicted"/>
<reference evidence="2 3" key="1">
    <citation type="journal article" date="2012" name="PLoS Pathog.">
        <title>Diverse lifestyles and strategies of plant pathogenesis encoded in the genomes of eighteen Dothideomycetes fungi.</title>
        <authorList>
            <person name="Ohm R.A."/>
            <person name="Feau N."/>
            <person name="Henrissat B."/>
            <person name="Schoch C.L."/>
            <person name="Horwitz B.A."/>
            <person name="Barry K.W."/>
            <person name="Condon B.J."/>
            <person name="Copeland A.C."/>
            <person name="Dhillon B."/>
            <person name="Glaser F."/>
            <person name="Hesse C.N."/>
            <person name="Kosti I."/>
            <person name="LaButti K."/>
            <person name="Lindquist E.A."/>
            <person name="Lucas S."/>
            <person name="Salamov A.A."/>
            <person name="Bradshaw R.E."/>
            <person name="Ciuffetti L."/>
            <person name="Hamelin R.C."/>
            <person name="Kema G.H.J."/>
            <person name="Lawrence C."/>
            <person name="Scott J.A."/>
            <person name="Spatafora J.W."/>
            <person name="Turgeon B.G."/>
            <person name="de Wit P.J.G.M."/>
            <person name="Zhong S."/>
            <person name="Goodwin S.B."/>
            <person name="Grigoriev I.V."/>
        </authorList>
    </citation>
    <scope>NUCLEOTIDE SEQUENCE [LARGE SCALE GENOMIC DNA]</scope>
    <source>
        <strain evidence="2 3">CIRAD86</strain>
    </source>
</reference>
<dbReference type="VEuPathDB" id="FungiDB:MYCFIDRAFT_175509"/>
<feature type="region of interest" description="Disordered" evidence="1">
    <location>
        <begin position="695"/>
        <end position="745"/>
    </location>
</feature>
<name>M3ABG9_PSEFD</name>
<dbReference type="Proteomes" id="UP000016932">
    <property type="component" value="Unassembled WGS sequence"/>
</dbReference>
<accession>M3ABG9</accession>
<evidence type="ECO:0000256" key="1">
    <source>
        <dbReference type="SAM" id="MobiDB-lite"/>
    </source>
</evidence>
<protein>
    <submittedName>
        <fullName evidence="2">Uncharacterized protein</fullName>
    </submittedName>
</protein>
<dbReference type="AlphaFoldDB" id="M3ABG9"/>
<evidence type="ECO:0000313" key="2">
    <source>
        <dbReference type="EMBL" id="EME81931.1"/>
    </source>
</evidence>